<reference evidence="1 2" key="2">
    <citation type="journal article" date="2022" name="Mol. Ecol. Resour.">
        <title>The genomes of chicory, endive, great burdock and yacon provide insights into Asteraceae paleo-polyploidization history and plant inulin production.</title>
        <authorList>
            <person name="Fan W."/>
            <person name="Wang S."/>
            <person name="Wang H."/>
            <person name="Wang A."/>
            <person name="Jiang F."/>
            <person name="Liu H."/>
            <person name="Zhao H."/>
            <person name="Xu D."/>
            <person name="Zhang Y."/>
        </authorList>
    </citation>
    <scope>NUCLEOTIDE SEQUENCE [LARGE SCALE GENOMIC DNA]</scope>
    <source>
        <strain evidence="2">cv. Yunnan</strain>
        <tissue evidence="1">Leaves</tissue>
    </source>
</reference>
<evidence type="ECO:0000313" key="2">
    <source>
        <dbReference type="Proteomes" id="UP001056120"/>
    </source>
</evidence>
<protein>
    <submittedName>
        <fullName evidence="1">Uncharacterized protein</fullName>
    </submittedName>
</protein>
<gene>
    <name evidence="1" type="ORF">L1987_77048</name>
</gene>
<dbReference type="Proteomes" id="UP001056120">
    <property type="component" value="Linkage Group LG26"/>
</dbReference>
<sequence>MIGTFSPQVEPYTHVMPEEVTPSGFLARGNYSTKTKMAAIPLTMAEIEMTEKKMDMSLVPNNQTFVSVDVLIPLVC</sequence>
<accession>A0ACB8Z9X7</accession>
<dbReference type="EMBL" id="CM042043">
    <property type="protein sequence ID" value="KAI3694089.1"/>
    <property type="molecule type" value="Genomic_DNA"/>
</dbReference>
<proteinExistence type="predicted"/>
<keyword evidence="2" id="KW-1185">Reference proteome</keyword>
<organism evidence="1 2">
    <name type="scientific">Smallanthus sonchifolius</name>
    <dbReference type="NCBI Taxonomy" id="185202"/>
    <lineage>
        <taxon>Eukaryota</taxon>
        <taxon>Viridiplantae</taxon>
        <taxon>Streptophyta</taxon>
        <taxon>Embryophyta</taxon>
        <taxon>Tracheophyta</taxon>
        <taxon>Spermatophyta</taxon>
        <taxon>Magnoliopsida</taxon>
        <taxon>eudicotyledons</taxon>
        <taxon>Gunneridae</taxon>
        <taxon>Pentapetalae</taxon>
        <taxon>asterids</taxon>
        <taxon>campanulids</taxon>
        <taxon>Asterales</taxon>
        <taxon>Asteraceae</taxon>
        <taxon>Asteroideae</taxon>
        <taxon>Heliantheae alliance</taxon>
        <taxon>Millerieae</taxon>
        <taxon>Smallanthus</taxon>
    </lineage>
</organism>
<evidence type="ECO:0000313" key="1">
    <source>
        <dbReference type="EMBL" id="KAI3694089.1"/>
    </source>
</evidence>
<name>A0ACB8Z9X7_9ASTR</name>
<reference evidence="2" key="1">
    <citation type="journal article" date="2022" name="Mol. Ecol. Resour.">
        <title>The genomes of chicory, endive, great burdock and yacon provide insights into Asteraceae palaeo-polyploidization history and plant inulin production.</title>
        <authorList>
            <person name="Fan W."/>
            <person name="Wang S."/>
            <person name="Wang H."/>
            <person name="Wang A."/>
            <person name="Jiang F."/>
            <person name="Liu H."/>
            <person name="Zhao H."/>
            <person name="Xu D."/>
            <person name="Zhang Y."/>
        </authorList>
    </citation>
    <scope>NUCLEOTIDE SEQUENCE [LARGE SCALE GENOMIC DNA]</scope>
    <source>
        <strain evidence="2">cv. Yunnan</strain>
    </source>
</reference>
<comment type="caution">
    <text evidence="1">The sequence shown here is derived from an EMBL/GenBank/DDBJ whole genome shotgun (WGS) entry which is preliminary data.</text>
</comment>